<dbReference type="RefSeq" id="WP_138153568.1">
    <property type="nucleotide sequence ID" value="NZ_CBDDKQ010000004.1"/>
</dbReference>
<proteinExistence type="predicted"/>
<keyword evidence="2" id="KW-1185">Reference proteome</keyword>
<sequence>MAKQKYDRSIINNAINKSLREKKEVSQLTIKIDSRLDNALVILSEKINVSKNKLIENILFESGIIEEVEENYYE</sequence>
<evidence type="ECO:0000313" key="1">
    <source>
        <dbReference type="EMBL" id="TLP36338.1"/>
    </source>
</evidence>
<comment type="caution">
    <text evidence="1">The sequence shown here is derived from an EMBL/GenBank/DDBJ whole genome shotgun (WGS) entry which is preliminary data.</text>
</comment>
<dbReference type="AlphaFoldDB" id="A0A5R8XZ11"/>
<protein>
    <submittedName>
        <fullName evidence="1">Uncharacterized protein</fullName>
    </submittedName>
</protein>
<accession>A0A5R8XZ11</accession>
<name>A0A5R8XZ11_9BACT</name>
<dbReference type="EMBL" id="VANU01000006">
    <property type="protein sequence ID" value="TLP36338.1"/>
    <property type="molecule type" value="Genomic_DNA"/>
</dbReference>
<gene>
    <name evidence="1" type="ORF">FDK22_13820</name>
</gene>
<dbReference type="OrthoDB" id="5340028at2"/>
<organism evidence="1 2">
    <name type="scientific">Arcobacter arenosus</name>
    <dbReference type="NCBI Taxonomy" id="2576037"/>
    <lineage>
        <taxon>Bacteria</taxon>
        <taxon>Pseudomonadati</taxon>
        <taxon>Campylobacterota</taxon>
        <taxon>Epsilonproteobacteria</taxon>
        <taxon>Campylobacterales</taxon>
        <taxon>Arcobacteraceae</taxon>
        <taxon>Arcobacter</taxon>
    </lineage>
</organism>
<evidence type="ECO:0000313" key="2">
    <source>
        <dbReference type="Proteomes" id="UP000308901"/>
    </source>
</evidence>
<dbReference type="Proteomes" id="UP000308901">
    <property type="component" value="Unassembled WGS sequence"/>
</dbReference>
<reference evidence="1 2" key="1">
    <citation type="submission" date="2019-05" db="EMBL/GenBank/DDBJ databases">
        <title>Arcobacter sp. nov., isolated from sea sediment.</title>
        <authorList>
            <person name="Kim W."/>
        </authorList>
    </citation>
    <scope>NUCLEOTIDE SEQUENCE [LARGE SCALE GENOMIC DNA]</scope>
    <source>
        <strain evidence="1 2">CAU 1517</strain>
    </source>
</reference>